<reference evidence="2" key="1">
    <citation type="submission" date="2017-05" db="UniProtKB">
        <authorList>
            <consortium name="EnsemblMetazoa"/>
        </authorList>
    </citation>
    <scope>IDENTIFICATION</scope>
</reference>
<feature type="compositionally biased region" description="Acidic residues" evidence="1">
    <location>
        <begin position="44"/>
        <end position="67"/>
    </location>
</feature>
<organism evidence="2">
    <name type="scientific">Amphimedon queenslandica</name>
    <name type="common">Sponge</name>
    <dbReference type="NCBI Taxonomy" id="400682"/>
    <lineage>
        <taxon>Eukaryota</taxon>
        <taxon>Metazoa</taxon>
        <taxon>Porifera</taxon>
        <taxon>Demospongiae</taxon>
        <taxon>Heteroscleromorpha</taxon>
        <taxon>Haplosclerida</taxon>
        <taxon>Niphatidae</taxon>
        <taxon>Amphimedon</taxon>
    </lineage>
</organism>
<feature type="region of interest" description="Disordered" evidence="1">
    <location>
        <begin position="44"/>
        <end position="75"/>
    </location>
</feature>
<protein>
    <submittedName>
        <fullName evidence="2">Uncharacterized protein</fullName>
    </submittedName>
</protein>
<dbReference type="AlphaFoldDB" id="A0A1X7UF78"/>
<dbReference type="InParanoid" id="A0A1X7UF78"/>
<dbReference type="EnsemblMetazoa" id="Aqu2.1.26108_001">
    <property type="protein sequence ID" value="Aqu2.1.26108_001"/>
    <property type="gene ID" value="Aqu2.1.26108"/>
</dbReference>
<sequence length="95" mass="10788">MSGWKFATILRASREIMVSEEGDDVEDQLTGMGQLAACEDWLDIGEGEDERESREGEDEELEEEDESEGKGEECIKKADVWEECFPRRPVGSQKD</sequence>
<proteinExistence type="predicted"/>
<accession>A0A1X7UF78</accession>
<evidence type="ECO:0000313" key="2">
    <source>
        <dbReference type="EnsemblMetazoa" id="Aqu2.1.26108_001"/>
    </source>
</evidence>
<evidence type="ECO:0000256" key="1">
    <source>
        <dbReference type="SAM" id="MobiDB-lite"/>
    </source>
</evidence>
<name>A0A1X7UF78_AMPQE</name>